<keyword evidence="6 8" id="KW-0560">Oxidoreductase</keyword>
<evidence type="ECO:0000313" key="8">
    <source>
        <dbReference type="EMBL" id="QJW95264.1"/>
    </source>
</evidence>
<feature type="domain" description="Nitroreductase" evidence="7">
    <location>
        <begin position="13"/>
        <end position="189"/>
    </location>
</feature>
<reference evidence="9" key="1">
    <citation type="submission" date="2020-05" db="EMBL/GenBank/DDBJ databases">
        <title>Frigoriglobus tundricola gen. nov., sp. nov., a psychrotolerant cellulolytic planctomycete of the family Gemmataceae with two divergent copies of 16S rRNA gene.</title>
        <authorList>
            <person name="Kulichevskaya I.S."/>
            <person name="Ivanova A.A."/>
            <person name="Naumoff D.G."/>
            <person name="Beletsky A.V."/>
            <person name="Rijpstra W.I.C."/>
            <person name="Sinninghe Damste J.S."/>
            <person name="Mardanov A.V."/>
            <person name="Ravin N.V."/>
            <person name="Dedysh S.N."/>
        </authorList>
    </citation>
    <scope>NUCLEOTIDE SEQUENCE [LARGE SCALE GENOMIC DNA]</scope>
    <source>
        <strain evidence="9">PL17</strain>
    </source>
</reference>
<sequence>MPVSPETVLSQLDWRYATKKFDPAKKIAPDLWAKLEQAAIHAPSSFGLQPWKFIVVTDPEVRKQLHPASFNQSQVLDASHLVVFAAKNPPTPADVDAYVARIAEVRGAPAESLDGYKQMMLGSLSRMDAVQAHRWAARQVYIALGVFLSAAALVGVDACPMEGFLPEKYDEILGLRAKGLGSVVIATAGYRSAEDAYAGAAKVRFDPKDVIVRV</sequence>
<keyword evidence="5" id="KW-0521">NADP</keyword>
<dbReference type="InterPro" id="IPR000415">
    <property type="entry name" value="Nitroreductase-like"/>
</dbReference>
<evidence type="ECO:0000256" key="3">
    <source>
        <dbReference type="ARBA" id="ARBA00022630"/>
    </source>
</evidence>
<gene>
    <name evidence="8" type="ORF">FTUN_2806</name>
</gene>
<comment type="cofactor">
    <cofactor evidence="1">
        <name>FMN</name>
        <dbReference type="ChEBI" id="CHEBI:58210"/>
    </cofactor>
</comment>
<dbReference type="EC" id="1.-.-.-" evidence="8"/>
<dbReference type="Gene3D" id="3.40.109.10">
    <property type="entry name" value="NADH Oxidase"/>
    <property type="match status" value="1"/>
</dbReference>
<dbReference type="Pfam" id="PF00881">
    <property type="entry name" value="Nitroreductase"/>
    <property type="match status" value="1"/>
</dbReference>
<evidence type="ECO:0000256" key="2">
    <source>
        <dbReference type="ARBA" id="ARBA00007118"/>
    </source>
</evidence>
<dbReference type="SUPFAM" id="SSF55469">
    <property type="entry name" value="FMN-dependent nitroreductase-like"/>
    <property type="match status" value="1"/>
</dbReference>
<dbReference type="Proteomes" id="UP000503447">
    <property type="component" value="Chromosome"/>
</dbReference>
<accession>A0A6M5YP47</accession>
<evidence type="ECO:0000256" key="1">
    <source>
        <dbReference type="ARBA" id="ARBA00001917"/>
    </source>
</evidence>
<evidence type="ECO:0000256" key="6">
    <source>
        <dbReference type="ARBA" id="ARBA00023002"/>
    </source>
</evidence>
<organism evidence="8 9">
    <name type="scientific">Frigoriglobus tundricola</name>
    <dbReference type="NCBI Taxonomy" id="2774151"/>
    <lineage>
        <taxon>Bacteria</taxon>
        <taxon>Pseudomonadati</taxon>
        <taxon>Planctomycetota</taxon>
        <taxon>Planctomycetia</taxon>
        <taxon>Gemmatales</taxon>
        <taxon>Gemmataceae</taxon>
        <taxon>Frigoriglobus</taxon>
    </lineage>
</organism>
<dbReference type="EMBL" id="CP053452">
    <property type="protein sequence ID" value="QJW95264.1"/>
    <property type="molecule type" value="Genomic_DNA"/>
</dbReference>
<keyword evidence="3" id="KW-0285">Flavoprotein</keyword>
<dbReference type="InterPro" id="IPR029479">
    <property type="entry name" value="Nitroreductase"/>
</dbReference>
<evidence type="ECO:0000256" key="4">
    <source>
        <dbReference type="ARBA" id="ARBA00022643"/>
    </source>
</evidence>
<dbReference type="AlphaFoldDB" id="A0A6M5YP47"/>
<dbReference type="PANTHER" id="PTHR43673">
    <property type="entry name" value="NAD(P)H NITROREDUCTASE YDGI-RELATED"/>
    <property type="match status" value="1"/>
</dbReference>
<evidence type="ECO:0000256" key="5">
    <source>
        <dbReference type="ARBA" id="ARBA00022857"/>
    </source>
</evidence>
<dbReference type="EC" id="1.5.1.34" evidence="8"/>
<protein>
    <submittedName>
        <fullName evidence="8">Oxygen-insensitive NAD(P)H nitroreductase / Dihydropteridine reductase</fullName>
        <ecNumber evidence="8">1.-.-.-</ecNumber>
        <ecNumber evidence="8">1.5.1.34</ecNumber>
    </submittedName>
</protein>
<comment type="similarity">
    <text evidence="2">Belongs to the nitroreductase family.</text>
</comment>
<name>A0A6M5YP47_9BACT</name>
<keyword evidence="4" id="KW-0288">FMN</keyword>
<dbReference type="GO" id="GO:0004155">
    <property type="term" value="F:6,7-dihydropteridine reductase activity"/>
    <property type="evidence" value="ECO:0007669"/>
    <property type="project" value="UniProtKB-EC"/>
</dbReference>
<dbReference type="RefSeq" id="WP_227254871.1">
    <property type="nucleotide sequence ID" value="NZ_CP053452.2"/>
</dbReference>
<dbReference type="CDD" id="cd02149">
    <property type="entry name" value="NfsB-like"/>
    <property type="match status" value="1"/>
</dbReference>
<proteinExistence type="inferred from homology"/>
<dbReference type="PANTHER" id="PTHR43673:SF2">
    <property type="entry name" value="NITROREDUCTASE"/>
    <property type="match status" value="1"/>
</dbReference>
<evidence type="ECO:0000259" key="7">
    <source>
        <dbReference type="Pfam" id="PF00881"/>
    </source>
</evidence>
<dbReference type="InterPro" id="IPR033878">
    <property type="entry name" value="NfsB-like"/>
</dbReference>
<dbReference type="KEGG" id="ftj:FTUN_2806"/>
<keyword evidence="9" id="KW-1185">Reference proteome</keyword>
<evidence type="ECO:0000313" key="9">
    <source>
        <dbReference type="Proteomes" id="UP000503447"/>
    </source>
</evidence>